<dbReference type="InterPro" id="IPR012373">
    <property type="entry name" value="Ferrdict_sens_TM"/>
</dbReference>
<proteinExistence type="predicted"/>
<dbReference type="Proteomes" id="UP000698924">
    <property type="component" value="Unassembled WGS sequence"/>
</dbReference>
<feature type="domain" description="Protein FecR C-terminal" evidence="2">
    <location>
        <begin position="287"/>
        <end position="345"/>
    </location>
</feature>
<keyword evidence="4" id="KW-1185">Reference proteome</keyword>
<dbReference type="Gene3D" id="3.55.50.30">
    <property type="match status" value="1"/>
</dbReference>
<evidence type="ECO:0000313" key="4">
    <source>
        <dbReference type="Proteomes" id="UP000698924"/>
    </source>
</evidence>
<dbReference type="InterPro" id="IPR032508">
    <property type="entry name" value="FecR_C"/>
</dbReference>
<dbReference type="Pfam" id="PF04773">
    <property type="entry name" value="FecR"/>
    <property type="match status" value="1"/>
</dbReference>
<dbReference type="Gene3D" id="2.60.120.1440">
    <property type="match status" value="1"/>
</dbReference>
<reference evidence="3 4" key="1">
    <citation type="journal article" date="2021" name="Sci. Rep.">
        <title>The distribution of antibiotic resistance genes in chicken gut microbiota commensals.</title>
        <authorList>
            <person name="Juricova H."/>
            <person name="Matiasovicova J."/>
            <person name="Kubasova T."/>
            <person name="Cejkova D."/>
            <person name="Rychlik I."/>
        </authorList>
    </citation>
    <scope>NUCLEOTIDE SEQUENCE [LARGE SCALE GENOMIC DNA]</scope>
    <source>
        <strain evidence="3 4">An421</strain>
    </source>
</reference>
<evidence type="ECO:0000259" key="2">
    <source>
        <dbReference type="Pfam" id="PF16344"/>
    </source>
</evidence>
<dbReference type="InterPro" id="IPR006860">
    <property type="entry name" value="FecR"/>
</dbReference>
<dbReference type="PIRSF" id="PIRSF018266">
    <property type="entry name" value="FecR"/>
    <property type="match status" value="1"/>
</dbReference>
<organism evidence="3 4">
    <name type="scientific">Caecibacteroides pullorum</name>
    <dbReference type="NCBI Taxonomy" id="2725562"/>
    <lineage>
        <taxon>Bacteria</taxon>
        <taxon>Pseudomonadati</taxon>
        <taxon>Bacteroidota</taxon>
        <taxon>Bacteroidia</taxon>
        <taxon>Bacteroidales</taxon>
        <taxon>Bacteroidaceae</taxon>
        <taxon>Caecibacteroides</taxon>
    </lineage>
</organism>
<dbReference type="Pfam" id="PF16344">
    <property type="entry name" value="FecR_C"/>
    <property type="match status" value="1"/>
</dbReference>
<accession>A0AA40ZSS0</accession>
<evidence type="ECO:0000313" key="3">
    <source>
        <dbReference type="EMBL" id="MBM6857233.1"/>
    </source>
</evidence>
<dbReference type="GO" id="GO:0016989">
    <property type="term" value="F:sigma factor antagonist activity"/>
    <property type="evidence" value="ECO:0007669"/>
    <property type="project" value="TreeGrafter"/>
</dbReference>
<comment type="caution">
    <text evidence="3">The sequence shown here is derived from an EMBL/GenBank/DDBJ whole genome shotgun (WGS) entry which is preliminary data.</text>
</comment>
<sequence length="360" mass="40665">MQNQDPIEEARRHPLVSYFKSREKEVPEEEIDRRWNDLARRLQRESAPRRSKVWRLYAEVACAAALLAGVLWCGKLYMDRQSHSLEQAIAQLDQCSIDTASQVLLITHAEQRIEAGKNARIAYSEKGKVSVNQRQVKEAPQKLEYNQLIVPKGKSSQLLLADGTSLYVNAGTKVVYPSVFAGKTREIYVEGEIYIDVKKNTEQPFIVKTPGFDIRVTGTAFNVNAYKSMSESEVVLVRGSIIVTDHAERETAVKPNELLRLTDGVARSKRQVDASEYTAWTQGYFPLQGRSMESILQRLSFYYGCDLTCDPSVKDLSLQGTIDMSVPLPKVLERIAKIHPIGIRQTTDGYHLFITPNTNL</sequence>
<dbReference type="PANTHER" id="PTHR30273:SF2">
    <property type="entry name" value="PROTEIN FECR"/>
    <property type="match status" value="1"/>
</dbReference>
<evidence type="ECO:0000259" key="1">
    <source>
        <dbReference type="Pfam" id="PF04773"/>
    </source>
</evidence>
<dbReference type="RefSeq" id="WP_204971489.1">
    <property type="nucleotide sequence ID" value="NZ_JAAZTS010000006.1"/>
</dbReference>
<dbReference type="AlphaFoldDB" id="A0AA40ZSS0"/>
<dbReference type="PANTHER" id="PTHR30273">
    <property type="entry name" value="PERIPLASMIC SIGNAL SENSOR AND SIGMA FACTOR ACTIVATOR FECR-RELATED"/>
    <property type="match status" value="1"/>
</dbReference>
<name>A0AA40ZSS0_9BACT</name>
<gene>
    <name evidence="3" type="ORF">H6D15_06400</name>
</gene>
<protein>
    <submittedName>
        <fullName evidence="3">FecR domain-containing protein</fullName>
    </submittedName>
</protein>
<feature type="domain" description="FecR protein" evidence="1">
    <location>
        <begin position="150"/>
        <end position="241"/>
    </location>
</feature>
<dbReference type="EMBL" id="JACJMO010000006">
    <property type="protein sequence ID" value="MBM6857233.1"/>
    <property type="molecule type" value="Genomic_DNA"/>
</dbReference>